<organism evidence="3 4">
    <name type="scientific">Winogradskyella arenosi</name>
    <dbReference type="NCBI Taxonomy" id="533325"/>
    <lineage>
        <taxon>Bacteria</taxon>
        <taxon>Pseudomonadati</taxon>
        <taxon>Bacteroidota</taxon>
        <taxon>Flavobacteriia</taxon>
        <taxon>Flavobacteriales</taxon>
        <taxon>Flavobacteriaceae</taxon>
        <taxon>Winogradskyella</taxon>
    </lineage>
</organism>
<dbReference type="InterPro" id="IPR011990">
    <property type="entry name" value="TPR-like_helical_dom_sf"/>
</dbReference>
<sequence>MLLILSGLVSLTVHGQELQSESSSAFLEFKQISDSMTAIFPEDELQTYRRSSYSDAEMQNYLSLHVQRLDLLKSIKRRPQFVLDNYLHSGNWFHEVGFPKESIKSYLYFFDYFQKHHQELSLTQHEHYKEMRSYARSMLAESYAKLGAYDDAEEQHKTNVAFTKTLNYIYHPSALNNYGLFFYWHKNKPDTAMTYFKSAYRLTQAHHPLHSLNGSLRDNMADIYRDQNDYQNAAALYAENFKFYQTARNEKTLLIDLPRLVSAGAQGIEANIYLNRLDTAQVTFNKLSDIVRSPPQNQALSTTTQLEYLNAKEQLLSAQNRIKEAYKVVKTVQKISDSLKTLSEQADKKWRAELNAITLSKIGLDFKIDQLQKEKMIKAQRVKLWFIGILSSVFIVILVLLIFNRRQHLINAKNKQLLAEQTLENTALKIEQLNSEIKSKERDLSDFALKLTQDQDWAKNLAHQLDQISKATGEERSNLFKTLSTDINNKITVDSDTQAFFERLDKLSDAFYSKLIAQFPNLSKNEIRLCSLIRLKIESRSIATLQNITLASLNTSRYRLRKKLQLSEDNDLDLFIQNL</sequence>
<dbReference type="EMBL" id="QPJO01000004">
    <property type="protein sequence ID" value="RCW90648.1"/>
    <property type="molecule type" value="Genomic_DNA"/>
</dbReference>
<dbReference type="InterPro" id="IPR016032">
    <property type="entry name" value="Sig_transdc_resp-reg_C-effctor"/>
</dbReference>
<protein>
    <submittedName>
        <fullName evidence="3">Tetratricopeptide repeat protein</fullName>
    </submittedName>
</protein>
<keyword evidence="4" id="KW-1185">Reference proteome</keyword>
<feature type="transmembrane region" description="Helical" evidence="2">
    <location>
        <begin position="384"/>
        <end position="403"/>
    </location>
</feature>
<keyword evidence="1" id="KW-0175">Coiled coil</keyword>
<evidence type="ECO:0000313" key="3">
    <source>
        <dbReference type="EMBL" id="RCW90648.1"/>
    </source>
</evidence>
<reference evidence="3 4" key="1">
    <citation type="submission" date="2018-07" db="EMBL/GenBank/DDBJ databases">
        <title>Genomic Encyclopedia of Type Strains, Phase III (KMG-III): the genomes of soil and plant-associated and newly described type strains.</title>
        <authorList>
            <person name="Whitman W."/>
        </authorList>
    </citation>
    <scope>NUCLEOTIDE SEQUENCE [LARGE SCALE GENOMIC DNA]</scope>
    <source>
        <strain evidence="3 4">CECT 7958</strain>
    </source>
</reference>
<proteinExistence type="predicted"/>
<feature type="coiled-coil region" evidence="1">
    <location>
        <begin position="423"/>
        <end position="450"/>
    </location>
</feature>
<dbReference type="Proteomes" id="UP000253436">
    <property type="component" value="Unassembled WGS sequence"/>
</dbReference>
<evidence type="ECO:0000313" key="4">
    <source>
        <dbReference type="Proteomes" id="UP000253436"/>
    </source>
</evidence>
<dbReference type="RefSeq" id="WP_147269472.1">
    <property type="nucleotide sequence ID" value="NZ_QPJO01000004.1"/>
</dbReference>
<dbReference type="SUPFAM" id="SSF48452">
    <property type="entry name" value="TPR-like"/>
    <property type="match status" value="1"/>
</dbReference>
<keyword evidence="2" id="KW-1133">Transmembrane helix</keyword>
<keyword evidence="2" id="KW-0812">Transmembrane</keyword>
<accession>A0A368ZFR3</accession>
<dbReference type="GO" id="GO:0003677">
    <property type="term" value="F:DNA binding"/>
    <property type="evidence" value="ECO:0007669"/>
    <property type="project" value="InterPro"/>
</dbReference>
<dbReference type="Gene3D" id="1.25.40.10">
    <property type="entry name" value="Tetratricopeptide repeat domain"/>
    <property type="match status" value="1"/>
</dbReference>
<gene>
    <name evidence="3" type="ORF">DFQ08_10447</name>
</gene>
<dbReference type="GO" id="GO:0006355">
    <property type="term" value="P:regulation of DNA-templated transcription"/>
    <property type="evidence" value="ECO:0007669"/>
    <property type="project" value="InterPro"/>
</dbReference>
<comment type="caution">
    <text evidence="3">The sequence shown here is derived from an EMBL/GenBank/DDBJ whole genome shotgun (WGS) entry which is preliminary data.</text>
</comment>
<evidence type="ECO:0000256" key="1">
    <source>
        <dbReference type="SAM" id="Coils"/>
    </source>
</evidence>
<name>A0A368ZFR3_9FLAO</name>
<keyword evidence="2" id="KW-0472">Membrane</keyword>
<dbReference type="SUPFAM" id="SSF46894">
    <property type="entry name" value="C-terminal effector domain of the bipartite response regulators"/>
    <property type="match status" value="1"/>
</dbReference>
<dbReference type="AlphaFoldDB" id="A0A368ZFR3"/>
<dbReference type="OrthoDB" id="1090267at2"/>
<evidence type="ECO:0000256" key="2">
    <source>
        <dbReference type="SAM" id="Phobius"/>
    </source>
</evidence>